<dbReference type="GO" id="GO:0005886">
    <property type="term" value="C:plasma membrane"/>
    <property type="evidence" value="ECO:0007669"/>
    <property type="project" value="UniProtKB-SubCell"/>
</dbReference>
<keyword evidence="2" id="KW-1003">Cell membrane</keyword>
<dbReference type="Proteomes" id="UP000216961">
    <property type="component" value="Unassembled WGS sequence"/>
</dbReference>
<evidence type="ECO:0000256" key="5">
    <source>
        <dbReference type="ARBA" id="ARBA00023136"/>
    </source>
</evidence>
<comment type="subcellular location">
    <subcellularLocation>
        <location evidence="1">Cell membrane</location>
        <topology evidence="1">Multi-pass membrane protein</topology>
    </subcellularLocation>
</comment>
<comment type="caution">
    <text evidence="6">The sequence shown here is derived from an EMBL/GenBank/DDBJ whole genome shotgun (WGS) entry which is preliminary data.</text>
</comment>
<dbReference type="Pfam" id="PF02588">
    <property type="entry name" value="YitT_membrane"/>
    <property type="match status" value="1"/>
</dbReference>
<evidence type="ECO:0000313" key="6">
    <source>
        <dbReference type="EMBL" id="PAD84638.1"/>
    </source>
</evidence>
<dbReference type="PANTHER" id="PTHR33545:SF5">
    <property type="entry name" value="UPF0750 MEMBRANE PROTEIN YITT"/>
    <property type="match status" value="1"/>
</dbReference>
<evidence type="ECO:0000256" key="2">
    <source>
        <dbReference type="ARBA" id="ARBA00022475"/>
    </source>
</evidence>
<keyword evidence="4" id="KW-1133">Transmembrane helix</keyword>
<gene>
    <name evidence="6" type="ORF">CHH57_03360</name>
</gene>
<organism evidence="6 7">
    <name type="scientific">Niallia circulans</name>
    <name type="common">Bacillus circulans</name>
    <dbReference type="NCBI Taxonomy" id="1397"/>
    <lineage>
        <taxon>Bacteria</taxon>
        <taxon>Bacillati</taxon>
        <taxon>Bacillota</taxon>
        <taxon>Bacilli</taxon>
        <taxon>Bacillales</taxon>
        <taxon>Bacillaceae</taxon>
        <taxon>Niallia</taxon>
    </lineage>
</organism>
<keyword evidence="3" id="KW-0812">Transmembrane</keyword>
<name>A0A268FGY0_NIACI</name>
<keyword evidence="5" id="KW-0472">Membrane</keyword>
<evidence type="ECO:0000256" key="4">
    <source>
        <dbReference type="ARBA" id="ARBA00022989"/>
    </source>
</evidence>
<dbReference type="PANTHER" id="PTHR33545">
    <property type="entry name" value="UPF0750 MEMBRANE PROTEIN YITT-RELATED"/>
    <property type="match status" value="1"/>
</dbReference>
<dbReference type="InterPro" id="IPR051461">
    <property type="entry name" value="UPF0750_membrane"/>
</dbReference>
<dbReference type="RefSeq" id="WP_095328910.1">
    <property type="nucleotide sequence ID" value="NZ_CP026031.1"/>
</dbReference>
<dbReference type="InterPro" id="IPR003740">
    <property type="entry name" value="YitT"/>
</dbReference>
<dbReference type="EMBL" id="NPBQ01000021">
    <property type="protein sequence ID" value="PAD84638.1"/>
    <property type="molecule type" value="Genomic_DNA"/>
</dbReference>
<proteinExistence type="predicted"/>
<evidence type="ECO:0000313" key="7">
    <source>
        <dbReference type="Proteomes" id="UP000216961"/>
    </source>
</evidence>
<dbReference type="KEGG" id="bcir:C2I06_06755"/>
<accession>A0A268FGY0</accession>
<evidence type="ECO:0000256" key="1">
    <source>
        <dbReference type="ARBA" id="ARBA00004651"/>
    </source>
</evidence>
<protein>
    <submittedName>
        <fullName evidence="6">Uncharacterized protein</fullName>
    </submittedName>
</protein>
<dbReference type="AlphaFoldDB" id="A0A268FGY0"/>
<sequence>MRKIIVMMFGCLITSFGLFLLKGSAIVTGGTAGLALSISYLLPISFSILFTLINIPFYILSYFKMGKKFTLSTILAVSLVTLFSYLLSIILPPLALYSLLGSIIGGFIIGIGTIILFMNGSSLGGAQILSITLQKQLNWNMGKTNFIFDSIVILIGLYSVGLIRGLYSIVSVFIISFMMSTFKEKIAKRNTSNANIEKVNSVVETQSV</sequence>
<evidence type="ECO:0000256" key="3">
    <source>
        <dbReference type="ARBA" id="ARBA00022692"/>
    </source>
</evidence>
<reference evidence="6 7" key="1">
    <citation type="submission" date="2017-07" db="EMBL/GenBank/DDBJ databases">
        <title>Isolation and whole genome analysis of endospore-forming bacteria from heroin.</title>
        <authorList>
            <person name="Kalinowski J."/>
            <person name="Ahrens B."/>
            <person name="Al-Dilaimi A."/>
            <person name="Winkler A."/>
            <person name="Wibberg D."/>
            <person name="Schleenbecker U."/>
            <person name="Ruckert C."/>
            <person name="Wolfel R."/>
            <person name="Grass G."/>
        </authorList>
    </citation>
    <scope>NUCLEOTIDE SEQUENCE [LARGE SCALE GENOMIC DNA]</scope>
    <source>
        <strain evidence="6 7">7521-2</strain>
    </source>
</reference>